<protein>
    <submittedName>
        <fullName evidence="2">Uncharacterized protein</fullName>
    </submittedName>
</protein>
<evidence type="ECO:0000256" key="1">
    <source>
        <dbReference type="SAM" id="MobiDB-lite"/>
    </source>
</evidence>
<gene>
    <name evidence="2" type="ORF">BWQ96_03989</name>
</gene>
<evidence type="ECO:0000313" key="2">
    <source>
        <dbReference type="EMBL" id="PXF46333.1"/>
    </source>
</evidence>
<dbReference type="GO" id="GO:0005743">
    <property type="term" value="C:mitochondrial inner membrane"/>
    <property type="evidence" value="ECO:0007669"/>
    <property type="project" value="TreeGrafter"/>
</dbReference>
<proteinExistence type="predicted"/>
<dbReference type="Pfam" id="PF05176">
    <property type="entry name" value="ATP-synt_10"/>
    <property type="match status" value="1"/>
</dbReference>
<dbReference type="GO" id="GO:0033615">
    <property type="term" value="P:mitochondrial proton-transporting ATP synthase complex assembly"/>
    <property type="evidence" value="ECO:0007669"/>
    <property type="project" value="TreeGrafter"/>
</dbReference>
<keyword evidence="3" id="KW-1185">Reference proteome</keyword>
<dbReference type="STRING" id="448386.A0A2V3IW83"/>
<sequence length="248" mass="28581">MWRNHVFRLSRRFVHVSNSWTSRSKFPSPHILSTPSITVTHRSFASDNGTSPQQKPTRSRRFADDVREYNEATRTGRIAQFDTSLIPVSKANIFPRIKTTSLSTKRIVIHDEAADSPLTLVMVAFRSFADDQLASWRFPFSEHFPEGKWFDVTVNESFGAQALSGFVQRWQRGRTDQTLHDYYVSFNDRAREPLETLLLSRNRMYGYVLLLDRKARVRFRGSGMANSHAIDVMVDCGQQLMKEDSVAE</sequence>
<name>A0A2V3IW83_9FLOR</name>
<accession>A0A2V3IW83</accession>
<dbReference type="EMBL" id="NBIV01000041">
    <property type="protein sequence ID" value="PXF46333.1"/>
    <property type="molecule type" value="Genomic_DNA"/>
</dbReference>
<reference evidence="2 3" key="1">
    <citation type="journal article" date="2018" name="Mol. Biol. Evol.">
        <title>Analysis of the draft genome of the red seaweed Gracilariopsis chorda provides insights into genome size evolution in Rhodophyta.</title>
        <authorList>
            <person name="Lee J."/>
            <person name="Yang E.C."/>
            <person name="Graf L."/>
            <person name="Yang J.H."/>
            <person name="Qiu H."/>
            <person name="Zel Zion U."/>
            <person name="Chan C.X."/>
            <person name="Stephens T.G."/>
            <person name="Weber A.P.M."/>
            <person name="Boo G.H."/>
            <person name="Boo S.M."/>
            <person name="Kim K.M."/>
            <person name="Shin Y."/>
            <person name="Jung M."/>
            <person name="Lee S.J."/>
            <person name="Yim H.S."/>
            <person name="Lee J.H."/>
            <person name="Bhattacharya D."/>
            <person name="Yoon H.S."/>
        </authorList>
    </citation>
    <scope>NUCLEOTIDE SEQUENCE [LARGE SCALE GENOMIC DNA]</scope>
    <source>
        <strain evidence="2 3">SKKU-2015</strain>
        <tissue evidence="2">Whole body</tissue>
    </source>
</reference>
<dbReference type="OrthoDB" id="17089at2759"/>
<dbReference type="Proteomes" id="UP000247409">
    <property type="component" value="Unassembled WGS sequence"/>
</dbReference>
<organism evidence="2 3">
    <name type="scientific">Gracilariopsis chorda</name>
    <dbReference type="NCBI Taxonomy" id="448386"/>
    <lineage>
        <taxon>Eukaryota</taxon>
        <taxon>Rhodophyta</taxon>
        <taxon>Florideophyceae</taxon>
        <taxon>Rhodymeniophycidae</taxon>
        <taxon>Gracilariales</taxon>
        <taxon>Gracilariaceae</taxon>
        <taxon>Gracilariopsis</taxon>
    </lineage>
</organism>
<dbReference type="InterPro" id="IPR007849">
    <property type="entry name" value="ATP10"/>
</dbReference>
<feature type="compositionally biased region" description="Polar residues" evidence="1">
    <location>
        <begin position="42"/>
        <end position="56"/>
    </location>
</feature>
<comment type="caution">
    <text evidence="2">The sequence shown here is derived from an EMBL/GenBank/DDBJ whole genome shotgun (WGS) entry which is preliminary data.</text>
</comment>
<evidence type="ECO:0000313" key="3">
    <source>
        <dbReference type="Proteomes" id="UP000247409"/>
    </source>
</evidence>
<feature type="region of interest" description="Disordered" evidence="1">
    <location>
        <begin position="42"/>
        <end position="61"/>
    </location>
</feature>
<dbReference type="PANTHER" id="PTHR28106:SF1">
    <property type="entry name" value="MITOCHONDRIAL ATPASE COMPLEX SUBUNIT ATP10"/>
    <property type="match status" value="1"/>
</dbReference>
<dbReference type="PANTHER" id="PTHR28106">
    <property type="entry name" value="MITOCHONDRIAL ATPASE COMPLEX SUBUNIT ATP10"/>
    <property type="match status" value="1"/>
</dbReference>
<dbReference type="AlphaFoldDB" id="A0A2V3IW83"/>